<dbReference type="AlphaFoldDB" id="J3MDR1"/>
<dbReference type="HOGENOM" id="CLU_2856548_0_0_1"/>
<proteinExistence type="predicted"/>
<feature type="transmembrane region" description="Helical" evidence="1">
    <location>
        <begin position="25"/>
        <end position="43"/>
    </location>
</feature>
<organism evidence="2">
    <name type="scientific">Oryza brachyantha</name>
    <name type="common">malo sina</name>
    <dbReference type="NCBI Taxonomy" id="4533"/>
    <lineage>
        <taxon>Eukaryota</taxon>
        <taxon>Viridiplantae</taxon>
        <taxon>Streptophyta</taxon>
        <taxon>Embryophyta</taxon>
        <taxon>Tracheophyta</taxon>
        <taxon>Spermatophyta</taxon>
        <taxon>Magnoliopsida</taxon>
        <taxon>Liliopsida</taxon>
        <taxon>Poales</taxon>
        <taxon>Poaceae</taxon>
        <taxon>BOP clade</taxon>
        <taxon>Oryzoideae</taxon>
        <taxon>Oryzeae</taxon>
        <taxon>Oryzinae</taxon>
        <taxon>Oryza</taxon>
    </lineage>
</organism>
<keyword evidence="3" id="KW-1185">Reference proteome</keyword>
<keyword evidence="1" id="KW-0472">Membrane</keyword>
<accession>J3MDR1</accession>
<dbReference type="EnsemblPlants" id="OB06G21550.1">
    <property type="protein sequence ID" value="OB06G21550.1"/>
    <property type="gene ID" value="OB06G21550"/>
</dbReference>
<keyword evidence="1" id="KW-1133">Transmembrane helix</keyword>
<reference evidence="2" key="1">
    <citation type="journal article" date="2013" name="Nat. Commun.">
        <title>Whole-genome sequencing of Oryza brachyantha reveals mechanisms underlying Oryza genome evolution.</title>
        <authorList>
            <person name="Chen J."/>
            <person name="Huang Q."/>
            <person name="Gao D."/>
            <person name="Wang J."/>
            <person name="Lang Y."/>
            <person name="Liu T."/>
            <person name="Li B."/>
            <person name="Bai Z."/>
            <person name="Luis Goicoechea J."/>
            <person name="Liang C."/>
            <person name="Chen C."/>
            <person name="Zhang W."/>
            <person name="Sun S."/>
            <person name="Liao Y."/>
            <person name="Zhang X."/>
            <person name="Yang L."/>
            <person name="Song C."/>
            <person name="Wang M."/>
            <person name="Shi J."/>
            <person name="Liu G."/>
            <person name="Liu J."/>
            <person name="Zhou H."/>
            <person name="Zhou W."/>
            <person name="Yu Q."/>
            <person name="An N."/>
            <person name="Chen Y."/>
            <person name="Cai Q."/>
            <person name="Wang B."/>
            <person name="Liu B."/>
            <person name="Min J."/>
            <person name="Huang Y."/>
            <person name="Wu H."/>
            <person name="Li Z."/>
            <person name="Zhang Y."/>
            <person name="Yin Y."/>
            <person name="Song W."/>
            <person name="Jiang J."/>
            <person name="Jackson S.A."/>
            <person name="Wing R.A."/>
            <person name="Wang J."/>
            <person name="Chen M."/>
        </authorList>
    </citation>
    <scope>NUCLEOTIDE SEQUENCE [LARGE SCALE GENOMIC DNA]</scope>
    <source>
        <strain evidence="2">cv. IRGC 101232</strain>
    </source>
</reference>
<name>J3MDR1_ORYBR</name>
<evidence type="ECO:0000256" key="1">
    <source>
        <dbReference type="SAM" id="Phobius"/>
    </source>
</evidence>
<evidence type="ECO:0000313" key="2">
    <source>
        <dbReference type="EnsemblPlants" id="OB06G21550.1"/>
    </source>
</evidence>
<dbReference type="Proteomes" id="UP000006038">
    <property type="component" value="Chromosome 6"/>
</dbReference>
<keyword evidence="1" id="KW-0812">Transmembrane</keyword>
<dbReference type="Gramene" id="OB06G21550.1">
    <property type="protein sequence ID" value="OB06G21550.1"/>
    <property type="gene ID" value="OB06G21550"/>
</dbReference>
<reference evidence="2" key="2">
    <citation type="submission" date="2013-04" db="UniProtKB">
        <authorList>
            <consortium name="EnsemblPlants"/>
        </authorList>
    </citation>
    <scope>IDENTIFICATION</scope>
</reference>
<protein>
    <submittedName>
        <fullName evidence="2">Uncharacterized protein</fullName>
    </submittedName>
</protein>
<sequence>LFFKTCHFRFFFSNLYYQIGNRSPISFFLSFTYVLLLSATLQFEDFKYAGSGSSYKLDGVSSQYK</sequence>
<evidence type="ECO:0000313" key="3">
    <source>
        <dbReference type="Proteomes" id="UP000006038"/>
    </source>
</evidence>